<dbReference type="Proteomes" id="UP000569092">
    <property type="component" value="Unassembled WGS sequence"/>
</dbReference>
<accession>A0A7W8J6W0</accession>
<comment type="caution">
    <text evidence="2">The sequence shown here is derived from an EMBL/GenBank/DDBJ whole genome shotgun (WGS) entry which is preliminary data.</text>
</comment>
<organism evidence="2 3">
    <name type="scientific">Tunturiibacter lichenicola</name>
    <dbReference type="NCBI Taxonomy" id="2051959"/>
    <lineage>
        <taxon>Bacteria</taxon>
        <taxon>Pseudomonadati</taxon>
        <taxon>Acidobacteriota</taxon>
        <taxon>Terriglobia</taxon>
        <taxon>Terriglobales</taxon>
        <taxon>Acidobacteriaceae</taxon>
        <taxon>Tunturiibacter</taxon>
    </lineage>
</organism>
<reference evidence="2 3" key="1">
    <citation type="submission" date="2020-08" db="EMBL/GenBank/DDBJ databases">
        <title>Genomic Encyclopedia of Type Strains, Phase IV (KMG-V): Genome sequencing to study the core and pangenomes of soil and plant-associated prokaryotes.</title>
        <authorList>
            <person name="Whitman W."/>
        </authorList>
    </citation>
    <scope>NUCLEOTIDE SEQUENCE [LARGE SCALE GENOMIC DNA]</scope>
    <source>
        <strain evidence="2 3">M8US30</strain>
    </source>
</reference>
<dbReference type="Pfam" id="PF12704">
    <property type="entry name" value="MacB_PCD"/>
    <property type="match status" value="1"/>
</dbReference>
<evidence type="ECO:0000313" key="3">
    <source>
        <dbReference type="Proteomes" id="UP000569092"/>
    </source>
</evidence>
<feature type="domain" description="MacB-like periplasmic core" evidence="1">
    <location>
        <begin position="25"/>
        <end position="79"/>
    </location>
</feature>
<proteinExistence type="predicted"/>
<sequence length="95" mass="10716">MAHQISVANVAEGNTIFEIIGRPQHGSSNESSSRRVSGGYFSTMYARLSRGRYFSETDDASKPRVMIVNQSFARKYFSGEDPMANRYGMTPRNQR</sequence>
<name>A0A7W8J6W0_9BACT</name>
<evidence type="ECO:0000259" key="1">
    <source>
        <dbReference type="Pfam" id="PF12704"/>
    </source>
</evidence>
<dbReference type="AlphaFoldDB" id="A0A7W8J6W0"/>
<dbReference type="EMBL" id="JACHDZ010000002">
    <property type="protein sequence ID" value="MBB5343740.1"/>
    <property type="molecule type" value="Genomic_DNA"/>
</dbReference>
<evidence type="ECO:0000313" key="2">
    <source>
        <dbReference type="EMBL" id="MBB5343740.1"/>
    </source>
</evidence>
<dbReference type="InterPro" id="IPR025857">
    <property type="entry name" value="MacB_PCD"/>
</dbReference>
<gene>
    <name evidence="2" type="ORF">HDF10_001715</name>
</gene>
<protein>
    <recommendedName>
        <fullName evidence="1">MacB-like periplasmic core domain-containing protein</fullName>
    </recommendedName>
</protein>